<dbReference type="EMBL" id="DAKRPA010000037">
    <property type="protein sequence ID" value="DBA02034.1"/>
    <property type="molecule type" value="Genomic_DNA"/>
</dbReference>
<feature type="compositionally biased region" description="Acidic residues" evidence="1">
    <location>
        <begin position="328"/>
        <end position="341"/>
    </location>
</feature>
<dbReference type="InterPro" id="IPR006816">
    <property type="entry name" value="ELMO_dom"/>
</dbReference>
<feature type="domain" description="ELMO" evidence="2">
    <location>
        <begin position="778"/>
        <end position="931"/>
    </location>
</feature>
<feature type="region of interest" description="Disordered" evidence="1">
    <location>
        <begin position="1"/>
        <end position="174"/>
    </location>
</feature>
<feature type="compositionally biased region" description="Basic and acidic residues" evidence="1">
    <location>
        <begin position="60"/>
        <end position="78"/>
    </location>
</feature>
<dbReference type="InterPro" id="IPR050868">
    <property type="entry name" value="ELMO_domain-containing"/>
</dbReference>
<dbReference type="PROSITE" id="PS51335">
    <property type="entry name" value="ELMO"/>
    <property type="match status" value="1"/>
</dbReference>
<feature type="region of interest" description="Disordered" evidence="1">
    <location>
        <begin position="496"/>
        <end position="607"/>
    </location>
</feature>
<name>A0AAV2Z7N9_9STRA</name>
<evidence type="ECO:0000256" key="1">
    <source>
        <dbReference type="SAM" id="MobiDB-lite"/>
    </source>
</evidence>
<reference evidence="3" key="1">
    <citation type="submission" date="2022-11" db="EMBL/GenBank/DDBJ databases">
        <authorList>
            <person name="Morgan W.R."/>
            <person name="Tartar A."/>
        </authorList>
    </citation>
    <scope>NUCLEOTIDE SEQUENCE</scope>
    <source>
        <strain evidence="3">ARSEF 373</strain>
    </source>
</reference>
<evidence type="ECO:0000259" key="2">
    <source>
        <dbReference type="PROSITE" id="PS51335"/>
    </source>
</evidence>
<feature type="region of interest" description="Disordered" evidence="1">
    <location>
        <begin position="620"/>
        <end position="680"/>
    </location>
</feature>
<feature type="region of interest" description="Disordered" evidence="1">
    <location>
        <begin position="941"/>
        <end position="966"/>
    </location>
</feature>
<feature type="region of interest" description="Disordered" evidence="1">
    <location>
        <begin position="325"/>
        <end position="357"/>
    </location>
</feature>
<dbReference type="PANTHER" id="PTHR12771:SF2">
    <property type="entry name" value="ELMO DOMAIN-CONTAINING PROTEIN 3"/>
    <property type="match status" value="1"/>
</dbReference>
<proteinExistence type="predicted"/>
<dbReference type="AlphaFoldDB" id="A0AAV2Z7N9"/>
<feature type="compositionally biased region" description="Basic and acidic residues" evidence="1">
    <location>
        <begin position="26"/>
        <end position="38"/>
    </location>
</feature>
<evidence type="ECO:0000313" key="4">
    <source>
        <dbReference type="Proteomes" id="UP001146120"/>
    </source>
</evidence>
<keyword evidence="4" id="KW-1185">Reference proteome</keyword>
<feature type="compositionally biased region" description="Polar residues" evidence="1">
    <location>
        <begin position="247"/>
        <end position="270"/>
    </location>
</feature>
<feature type="compositionally biased region" description="Polar residues" evidence="1">
    <location>
        <begin position="593"/>
        <end position="607"/>
    </location>
</feature>
<dbReference type="Proteomes" id="UP001146120">
    <property type="component" value="Unassembled WGS sequence"/>
</dbReference>
<protein>
    <recommendedName>
        <fullName evidence="2">ELMO domain-containing protein</fullName>
    </recommendedName>
</protein>
<reference evidence="3" key="2">
    <citation type="journal article" date="2023" name="Microbiol Resour">
        <title>Decontamination and Annotation of the Draft Genome Sequence of the Oomycete Lagenidium giganteum ARSEF 373.</title>
        <authorList>
            <person name="Morgan W.R."/>
            <person name="Tartar A."/>
        </authorList>
    </citation>
    <scope>NUCLEOTIDE SEQUENCE</scope>
    <source>
        <strain evidence="3">ARSEF 373</strain>
    </source>
</reference>
<evidence type="ECO:0000313" key="3">
    <source>
        <dbReference type="EMBL" id="DBA02034.1"/>
    </source>
</evidence>
<sequence>MSITRGAADDSETLVSFLDADDSADEPDHSKSEERLVEEMVDAPSEPEAKVDDVPNAEMSADRHDLSPSDMKEPKDVDISLEMSNSSDSPSDDRIEFSEDNERAEGGKDVVTELDQKNPFLADDFGDEDAFVDASADSHDHPPSISNLDVRTVESNDETTPFEAEDPNNDSTPKALIIDSENERTAEIEVMLEASTEVFEEPITTLDAIAGDGAQIPSENFTSPSTDVITALEQIPDDVGVGDTDSTESVTASSLSADTEESQQITSAQQGDPIAGEQSRDEAPMSGVDQFSSAQQDGFEVIETPTMEVFPPPVPSSAVVVQGSMVVTEDDSDSDSDEDEAAAALPPPLNLDRLGDDEDEIELDMAVVQTIQVERKLAPTATVAKEKANPLLDAIPVKVDAFQSGFADEVRVALAVNDDIAMPEPVPSKEPHEESSERMFGIGYRDIRKKRGSGPGVSIFQRPAFPDEKDFERELSITNDLTFSARADATHVDDEFAINDSEDNSGVSFPIDNVEERREAARRQKEAEEQKVLDELRRVTEKEREENARESKPVEPPPRQDVDEGTQLSLKELHSIYKRGFGDQEVLMDDESPPTNRPNAESKNNAAATMERKLSFMEKVMSKQPVHTQVITEADEDGEGEEEEEDRDRSTAEGSIEDFAGVRETLINREPSSADERDTADEWKEIQLLEQSVKATRSSVQRDDASEDLIAYEEALDFYLHDESFESQRDSIVPEDIPAASSCFSCFGRPRLTFPGAMDERDRVFCCAATAYDPNSQIYYRMLQTIFRKLMRSSRRVPSMGSHWEEIGFQGTDPSTDLRGCGVLSLLQMLYLVQNHSELALSFHSLSHHPVRHFPMACALINVTLQCVVALRSGTLYRECNKVSSIIKAINSLYVAITTKLMHEIKNSSTEIPLILKSVLDEGKLFPDKIIEELGKPAVATFGGGRPSQSKAKSQGQGQASSSTNIEFTEIALQSSADD</sequence>
<feature type="region of interest" description="Disordered" evidence="1">
    <location>
        <begin position="236"/>
        <end position="301"/>
    </location>
</feature>
<dbReference type="Pfam" id="PF04727">
    <property type="entry name" value="ELMO_CED12"/>
    <property type="match status" value="1"/>
</dbReference>
<organism evidence="3 4">
    <name type="scientific">Lagenidium giganteum</name>
    <dbReference type="NCBI Taxonomy" id="4803"/>
    <lineage>
        <taxon>Eukaryota</taxon>
        <taxon>Sar</taxon>
        <taxon>Stramenopiles</taxon>
        <taxon>Oomycota</taxon>
        <taxon>Peronosporomycetes</taxon>
        <taxon>Pythiales</taxon>
        <taxon>Pythiaceae</taxon>
    </lineage>
</organism>
<feature type="compositionally biased region" description="Basic and acidic residues" evidence="1">
    <location>
        <begin position="91"/>
        <end position="116"/>
    </location>
</feature>
<feature type="compositionally biased region" description="Acidic residues" evidence="1">
    <location>
        <begin position="633"/>
        <end position="646"/>
    </location>
</feature>
<dbReference type="PANTHER" id="PTHR12771">
    <property type="entry name" value="ENGULFMENT AND CELL MOTILITY"/>
    <property type="match status" value="1"/>
</dbReference>
<feature type="compositionally biased region" description="Low complexity" evidence="1">
    <location>
        <begin position="948"/>
        <end position="963"/>
    </location>
</feature>
<accession>A0AAV2Z7N9</accession>
<feature type="compositionally biased region" description="Basic and acidic residues" evidence="1">
    <location>
        <begin position="514"/>
        <end position="562"/>
    </location>
</feature>
<comment type="caution">
    <text evidence="3">The sequence shown here is derived from an EMBL/GenBank/DDBJ whole genome shotgun (WGS) entry which is preliminary data.</text>
</comment>
<gene>
    <name evidence="3" type="ORF">N0F65_000281</name>
</gene>